<dbReference type="Proteomes" id="UP000215914">
    <property type="component" value="Chromosome 10"/>
</dbReference>
<feature type="transmembrane region" description="Helical" evidence="1">
    <location>
        <begin position="6"/>
        <end position="26"/>
    </location>
</feature>
<evidence type="ECO:0000313" key="2">
    <source>
        <dbReference type="EMBL" id="KAF5810181.1"/>
    </source>
</evidence>
<organism evidence="3 4">
    <name type="scientific">Helianthus annuus</name>
    <name type="common">Common sunflower</name>
    <dbReference type="NCBI Taxonomy" id="4232"/>
    <lineage>
        <taxon>Eukaryota</taxon>
        <taxon>Viridiplantae</taxon>
        <taxon>Streptophyta</taxon>
        <taxon>Embryophyta</taxon>
        <taxon>Tracheophyta</taxon>
        <taxon>Spermatophyta</taxon>
        <taxon>Magnoliopsida</taxon>
        <taxon>eudicotyledons</taxon>
        <taxon>Gunneridae</taxon>
        <taxon>Pentapetalae</taxon>
        <taxon>asterids</taxon>
        <taxon>campanulids</taxon>
        <taxon>Asterales</taxon>
        <taxon>Asteraceae</taxon>
        <taxon>Asteroideae</taxon>
        <taxon>Heliantheae alliance</taxon>
        <taxon>Heliantheae</taxon>
        <taxon>Helianthus</taxon>
    </lineage>
</organism>
<dbReference type="AlphaFoldDB" id="A0A251TKT0"/>
<sequence length="68" mass="8099">MCLDCHFVVMVLLCVRGIMLTFEFIWPLIDSMICYRMFWSIAGFFSQFWGLNLQIEVFYKLQFAKAEG</sequence>
<reference evidence="3" key="2">
    <citation type="submission" date="2017-02" db="EMBL/GenBank/DDBJ databases">
        <title>Sunflower complete genome.</title>
        <authorList>
            <person name="Langlade N."/>
            <person name="Munos S."/>
        </authorList>
    </citation>
    <scope>NUCLEOTIDE SEQUENCE [LARGE SCALE GENOMIC DNA]</scope>
    <source>
        <tissue evidence="3">Leaves</tissue>
    </source>
</reference>
<reference evidence="2" key="3">
    <citation type="submission" date="2020-06" db="EMBL/GenBank/DDBJ databases">
        <title>Helianthus annuus Genome sequencing and assembly Release 2.</title>
        <authorList>
            <person name="Gouzy J."/>
            <person name="Langlade N."/>
            <person name="Munos S."/>
        </authorList>
    </citation>
    <scope>NUCLEOTIDE SEQUENCE</scope>
    <source>
        <tissue evidence="2">Leaves</tissue>
    </source>
</reference>
<evidence type="ECO:0000313" key="4">
    <source>
        <dbReference type="Proteomes" id="UP000215914"/>
    </source>
</evidence>
<keyword evidence="1" id="KW-0472">Membrane</keyword>
<evidence type="ECO:0000313" key="3">
    <source>
        <dbReference type="EMBL" id="OTG11737.1"/>
    </source>
</evidence>
<evidence type="ECO:0000256" key="1">
    <source>
        <dbReference type="SAM" id="Phobius"/>
    </source>
</evidence>
<dbReference type="EMBL" id="CM007899">
    <property type="protein sequence ID" value="OTG11737.1"/>
    <property type="molecule type" value="Genomic_DNA"/>
</dbReference>
<keyword evidence="1" id="KW-1133">Transmembrane helix</keyword>
<accession>A0A251TKT0</accession>
<keyword evidence="1" id="KW-0812">Transmembrane</keyword>
<dbReference type="Gramene" id="mRNA:HanXRQr2_Chr04g0166381">
    <property type="protein sequence ID" value="CDS:HanXRQr2_Chr04g0166381.1"/>
    <property type="gene ID" value="HanXRQr2_Chr04g0166381"/>
</dbReference>
<gene>
    <name evidence="3" type="ORF">HannXRQ_Chr10g0302091</name>
    <name evidence="2" type="ORF">HanXRQr2_Chr04g0166381</name>
</gene>
<name>A0A251TKT0_HELAN</name>
<protein>
    <submittedName>
        <fullName evidence="3">Uncharacterized protein</fullName>
    </submittedName>
</protein>
<keyword evidence="4" id="KW-1185">Reference proteome</keyword>
<reference evidence="2 4" key="1">
    <citation type="journal article" date="2017" name="Nature">
        <title>The sunflower genome provides insights into oil metabolism, flowering and Asterid evolution.</title>
        <authorList>
            <person name="Badouin H."/>
            <person name="Gouzy J."/>
            <person name="Grassa C.J."/>
            <person name="Murat F."/>
            <person name="Staton S.E."/>
            <person name="Cottret L."/>
            <person name="Lelandais-Briere C."/>
            <person name="Owens G.L."/>
            <person name="Carrere S."/>
            <person name="Mayjonade B."/>
            <person name="Legrand L."/>
            <person name="Gill N."/>
            <person name="Kane N.C."/>
            <person name="Bowers J.E."/>
            <person name="Hubner S."/>
            <person name="Bellec A."/>
            <person name="Berard A."/>
            <person name="Berges H."/>
            <person name="Blanchet N."/>
            <person name="Boniface M.C."/>
            <person name="Brunel D."/>
            <person name="Catrice O."/>
            <person name="Chaidir N."/>
            <person name="Claudel C."/>
            <person name="Donnadieu C."/>
            <person name="Faraut T."/>
            <person name="Fievet G."/>
            <person name="Helmstetter N."/>
            <person name="King M."/>
            <person name="Knapp S.J."/>
            <person name="Lai Z."/>
            <person name="Le Paslier M.C."/>
            <person name="Lippi Y."/>
            <person name="Lorenzon L."/>
            <person name="Mandel J.R."/>
            <person name="Marage G."/>
            <person name="Marchand G."/>
            <person name="Marquand E."/>
            <person name="Bret-Mestries E."/>
            <person name="Morien E."/>
            <person name="Nambeesan S."/>
            <person name="Nguyen T."/>
            <person name="Pegot-Espagnet P."/>
            <person name="Pouilly N."/>
            <person name="Raftis F."/>
            <person name="Sallet E."/>
            <person name="Schiex T."/>
            <person name="Thomas J."/>
            <person name="Vandecasteele C."/>
            <person name="Vares D."/>
            <person name="Vear F."/>
            <person name="Vautrin S."/>
            <person name="Crespi M."/>
            <person name="Mangin B."/>
            <person name="Burke J.M."/>
            <person name="Salse J."/>
            <person name="Munos S."/>
            <person name="Vincourt P."/>
            <person name="Rieseberg L.H."/>
            <person name="Langlade N.B."/>
        </authorList>
    </citation>
    <scope>NUCLEOTIDE SEQUENCE [LARGE SCALE GENOMIC DNA]</scope>
    <source>
        <strain evidence="4">cv. SF193</strain>
        <tissue evidence="2">Leaves</tissue>
    </source>
</reference>
<dbReference type="InParanoid" id="A0A251TKT0"/>
<dbReference type="EMBL" id="MNCJ02000319">
    <property type="protein sequence ID" value="KAF5810181.1"/>
    <property type="molecule type" value="Genomic_DNA"/>
</dbReference>
<proteinExistence type="predicted"/>